<feature type="region of interest" description="Disordered" evidence="6">
    <location>
        <begin position="55"/>
        <end position="76"/>
    </location>
</feature>
<sequence>MHQNLAEHLHTEECNVVIRALIACHKQPFYKKMFGICNDLDREVNRCTKKERLAKRAANKSPLHRNIDEDNKKYFS</sequence>
<feature type="compositionally biased region" description="Basic and acidic residues" evidence="6">
    <location>
        <begin position="65"/>
        <end position="76"/>
    </location>
</feature>
<dbReference type="Proteomes" id="UP001634394">
    <property type="component" value="Unassembled WGS sequence"/>
</dbReference>
<dbReference type="PANTHER" id="PTHR22977:SF1">
    <property type="entry name" value="COX ASSEMBLY MITOCHONDRIAL PROTEIN 2 HOMOLOG"/>
    <property type="match status" value="1"/>
</dbReference>
<comment type="subcellular location">
    <subcellularLocation>
        <location evidence="1 5">Mitochondrion</location>
    </subcellularLocation>
</comment>
<reference evidence="8 9" key="1">
    <citation type="submission" date="2024-11" db="EMBL/GenBank/DDBJ databases">
        <title>Chromosome-level genome assembly of the freshwater bivalve Anodonta woodiana.</title>
        <authorList>
            <person name="Chen X."/>
        </authorList>
    </citation>
    <scope>NUCLEOTIDE SEQUENCE [LARGE SCALE GENOMIC DNA]</scope>
    <source>
        <strain evidence="8">MN2024</strain>
        <tissue evidence="8">Gills</tissue>
    </source>
</reference>
<keyword evidence="9" id="KW-1185">Reference proteome</keyword>
<dbReference type="AlphaFoldDB" id="A0ABD3VBR7"/>
<evidence type="ECO:0000256" key="4">
    <source>
        <dbReference type="ARBA" id="ARBA00023157"/>
    </source>
</evidence>
<evidence type="ECO:0000256" key="5">
    <source>
        <dbReference type="RuleBase" id="RU364104"/>
    </source>
</evidence>
<gene>
    <name evidence="7" type="ORF">ACJMK2_009245</name>
    <name evidence="8" type="ORF">ACJMK2_009272</name>
</gene>
<keyword evidence="3 5" id="KW-0496">Mitochondrion</keyword>
<dbReference type="InterPro" id="IPR013892">
    <property type="entry name" value="Cyt_c_biogenesis_Cmc1-like"/>
</dbReference>
<keyword evidence="4" id="KW-1015">Disulfide bond</keyword>
<evidence type="ECO:0000256" key="6">
    <source>
        <dbReference type="SAM" id="MobiDB-lite"/>
    </source>
</evidence>
<dbReference type="Pfam" id="PF08583">
    <property type="entry name" value="Cmc1"/>
    <property type="match status" value="1"/>
</dbReference>
<dbReference type="EMBL" id="JBJQND010000012">
    <property type="protein sequence ID" value="KAL3859034.1"/>
    <property type="molecule type" value="Genomic_DNA"/>
</dbReference>
<evidence type="ECO:0000256" key="3">
    <source>
        <dbReference type="ARBA" id="ARBA00023128"/>
    </source>
</evidence>
<protein>
    <recommendedName>
        <fullName evidence="5">COX assembly mitochondrial protein</fullName>
    </recommendedName>
</protein>
<accession>A0ABD3VBR7</accession>
<dbReference type="EMBL" id="JBJQND010000012">
    <property type="protein sequence ID" value="KAL3859004.1"/>
    <property type="molecule type" value="Genomic_DNA"/>
</dbReference>
<evidence type="ECO:0000313" key="7">
    <source>
        <dbReference type="EMBL" id="KAL3859004.1"/>
    </source>
</evidence>
<dbReference type="PANTHER" id="PTHR22977">
    <property type="entry name" value="COX ASSEMBLY MITOCHONDRIAL PROTEIN"/>
    <property type="match status" value="1"/>
</dbReference>
<evidence type="ECO:0000256" key="2">
    <source>
        <dbReference type="ARBA" id="ARBA00007347"/>
    </source>
</evidence>
<organism evidence="8 9">
    <name type="scientific">Sinanodonta woodiana</name>
    <name type="common">Chinese pond mussel</name>
    <name type="synonym">Anodonta woodiana</name>
    <dbReference type="NCBI Taxonomy" id="1069815"/>
    <lineage>
        <taxon>Eukaryota</taxon>
        <taxon>Metazoa</taxon>
        <taxon>Spiralia</taxon>
        <taxon>Lophotrochozoa</taxon>
        <taxon>Mollusca</taxon>
        <taxon>Bivalvia</taxon>
        <taxon>Autobranchia</taxon>
        <taxon>Heteroconchia</taxon>
        <taxon>Palaeoheterodonta</taxon>
        <taxon>Unionida</taxon>
        <taxon>Unionoidea</taxon>
        <taxon>Unionidae</taxon>
        <taxon>Unioninae</taxon>
        <taxon>Sinanodonta</taxon>
    </lineage>
</organism>
<evidence type="ECO:0000313" key="9">
    <source>
        <dbReference type="Proteomes" id="UP001634394"/>
    </source>
</evidence>
<comment type="similarity">
    <text evidence="2 5">Belongs to the CMC family.</text>
</comment>
<name>A0ABD3VBR7_SINWO</name>
<evidence type="ECO:0000313" key="8">
    <source>
        <dbReference type="EMBL" id="KAL3859034.1"/>
    </source>
</evidence>
<evidence type="ECO:0000256" key="1">
    <source>
        <dbReference type="ARBA" id="ARBA00004173"/>
    </source>
</evidence>
<comment type="caution">
    <text evidence="8">The sequence shown here is derived from an EMBL/GenBank/DDBJ whole genome shotgun (WGS) entry which is preliminary data.</text>
</comment>
<proteinExistence type="inferred from homology"/>
<dbReference type="GO" id="GO:0005739">
    <property type="term" value="C:mitochondrion"/>
    <property type="evidence" value="ECO:0007669"/>
    <property type="project" value="UniProtKB-SubCell"/>
</dbReference>